<name>A0AAE6D0L6_9BBAC</name>
<evidence type="ECO:0000259" key="1">
    <source>
        <dbReference type="PROSITE" id="PS50940"/>
    </source>
</evidence>
<protein>
    <submittedName>
        <fullName evidence="2">Chit-2a</fullName>
    </submittedName>
</protein>
<reference evidence="2" key="1">
    <citation type="journal article" date="2019" name="Genomics">
        <title>Genome sequence analysis and organization of the Hyphantria cunea granulovirus (HycuGV-Hc1) from Turkey.</title>
        <authorList>
            <person name="Gencer D."/>
            <person name="Bayramoglu Z."/>
            <person name="Nalcacioglu R."/>
            <person name="Demirbag Z."/>
            <person name="Demir I."/>
        </authorList>
    </citation>
    <scope>NUCLEOTIDE SEQUENCE</scope>
    <source>
        <strain evidence="2">Hc1</strain>
    </source>
</reference>
<evidence type="ECO:0000313" key="3">
    <source>
        <dbReference type="Proteomes" id="UP000831479"/>
    </source>
</evidence>
<dbReference type="SUPFAM" id="SSF57625">
    <property type="entry name" value="Invertebrate chitin-binding proteins"/>
    <property type="match status" value="2"/>
</dbReference>
<evidence type="ECO:0000313" key="2">
    <source>
        <dbReference type="EMBL" id="QBQ01605.1"/>
    </source>
</evidence>
<dbReference type="EMBL" id="MH923363">
    <property type="protein sequence ID" value="QBQ01605.1"/>
    <property type="molecule type" value="Genomic_DNA"/>
</dbReference>
<dbReference type="SMART" id="SM00494">
    <property type="entry name" value="ChtBD2"/>
    <property type="match status" value="2"/>
</dbReference>
<organism evidence="2 3">
    <name type="scientific">Hyphantria cunea granulovirus</name>
    <dbReference type="NCBI Taxonomy" id="307448"/>
    <lineage>
        <taxon>Viruses</taxon>
        <taxon>Viruses incertae sedis</taxon>
        <taxon>Naldaviricetes</taxon>
        <taxon>Lefavirales</taxon>
        <taxon>Baculoviridae</taxon>
        <taxon>Betabaculovirus</taxon>
        <taxon>Betabaculovirus hycuneae</taxon>
    </lineage>
</organism>
<dbReference type="Proteomes" id="UP000831479">
    <property type="component" value="Segment"/>
</dbReference>
<accession>A0AAE6D0L6</accession>
<gene>
    <name evidence="2" type="ORF">HycuGV_00052</name>
</gene>
<dbReference type="GO" id="GO:0005576">
    <property type="term" value="C:extracellular region"/>
    <property type="evidence" value="ECO:0007669"/>
    <property type="project" value="InterPro"/>
</dbReference>
<dbReference type="Pfam" id="PF01607">
    <property type="entry name" value="CBM_14"/>
    <property type="match status" value="1"/>
</dbReference>
<feature type="domain" description="Chitin-binding type-2" evidence="1">
    <location>
        <begin position="85"/>
        <end position="147"/>
    </location>
</feature>
<dbReference type="PROSITE" id="PS50940">
    <property type="entry name" value="CHIT_BIND_II"/>
    <property type="match status" value="1"/>
</dbReference>
<dbReference type="Gene3D" id="2.170.140.10">
    <property type="entry name" value="Chitin binding domain"/>
    <property type="match status" value="1"/>
</dbReference>
<dbReference type="InterPro" id="IPR036508">
    <property type="entry name" value="Chitin-bd_dom_sf"/>
</dbReference>
<proteinExistence type="predicted"/>
<sequence length="151" mass="17200">MVCYVLLVLFSVFLISMFLLPQLGGFRVRSARNVADPNNCSNYFDGFGFLKTCALDDRFDENRGECANYYMVNCRSRPNPQRVPEELCDAFWSGETQLNVFANIMCNEFVYCIPNTASATRRVCPLQTFFDVHTRQCLPAEEVDCGGREVS</sequence>
<keyword evidence="3" id="KW-1185">Reference proteome</keyword>
<dbReference type="GO" id="GO:0008061">
    <property type="term" value="F:chitin binding"/>
    <property type="evidence" value="ECO:0007669"/>
    <property type="project" value="InterPro"/>
</dbReference>
<dbReference type="InterPro" id="IPR002557">
    <property type="entry name" value="Chitin-bd_dom"/>
</dbReference>